<reference evidence="1" key="1">
    <citation type="journal article" date="2011" name="PLoS Biol.">
        <title>Gene gain and loss during evolution of obligate parasitism in the white rust pathogen of Arabidopsis thaliana.</title>
        <authorList>
            <person name="Kemen E."/>
            <person name="Gardiner A."/>
            <person name="Schultz-Larsen T."/>
            <person name="Kemen A.C."/>
            <person name="Balmuth A.L."/>
            <person name="Robert-Seilaniantz A."/>
            <person name="Bailey K."/>
            <person name="Holub E."/>
            <person name="Studholme D.J."/>
            <person name="Maclean D."/>
            <person name="Jones J.D."/>
        </authorList>
    </citation>
    <scope>NUCLEOTIDE SEQUENCE</scope>
</reference>
<sequence>MESWESFTLSVQINFDPIEAVSPQRVCILSYDDPPTNEQSLAVVVVFADRNMIDQTHFTAGG</sequence>
<proteinExistence type="predicted"/>
<protein>
    <submittedName>
        <fullName evidence="1">AlNc14C573G12187 protein</fullName>
    </submittedName>
</protein>
<name>F0X192_9STRA</name>
<dbReference type="AlphaFoldDB" id="F0X192"/>
<gene>
    <name evidence="1" type="primary">AlNc14C573G12187</name>
    <name evidence="1" type="ORF">ALNC14_136960</name>
</gene>
<organism evidence="1">
    <name type="scientific">Albugo laibachii Nc14</name>
    <dbReference type="NCBI Taxonomy" id="890382"/>
    <lineage>
        <taxon>Eukaryota</taxon>
        <taxon>Sar</taxon>
        <taxon>Stramenopiles</taxon>
        <taxon>Oomycota</taxon>
        <taxon>Peronosporomycetes</taxon>
        <taxon>Albuginales</taxon>
        <taxon>Albuginaceae</taxon>
        <taxon>Albugo</taxon>
    </lineage>
</organism>
<dbReference type="EMBL" id="FR824598">
    <property type="protein sequence ID" value="CCA27552.1"/>
    <property type="molecule type" value="Genomic_DNA"/>
</dbReference>
<dbReference type="HOGENOM" id="CLU_2908751_0_0_1"/>
<accession>F0X192</accession>
<evidence type="ECO:0000313" key="1">
    <source>
        <dbReference type="EMBL" id="CCA27552.1"/>
    </source>
</evidence>
<reference evidence="1" key="2">
    <citation type="submission" date="2011-02" db="EMBL/GenBank/DDBJ databases">
        <authorList>
            <person name="MacLean D."/>
        </authorList>
    </citation>
    <scope>NUCLEOTIDE SEQUENCE</scope>
</reference>